<proteinExistence type="predicted"/>
<dbReference type="Proteomes" id="UP000672032">
    <property type="component" value="Chromosome 8"/>
</dbReference>
<dbReference type="EMBL" id="CP063412">
    <property type="protein sequence ID" value="QSZ37211.1"/>
    <property type="molecule type" value="Genomic_DNA"/>
</dbReference>
<evidence type="ECO:0000313" key="1">
    <source>
        <dbReference type="EMBL" id="QSZ37211.1"/>
    </source>
</evidence>
<gene>
    <name evidence="1" type="ORF">DSL72_009305</name>
</gene>
<keyword evidence="2" id="KW-1185">Reference proteome</keyword>
<accession>A0A8A3PQT6</accession>
<dbReference type="OrthoDB" id="4158087at2759"/>
<evidence type="ECO:0000313" key="2">
    <source>
        <dbReference type="Proteomes" id="UP000672032"/>
    </source>
</evidence>
<name>A0A8A3PQT6_9HELO</name>
<protein>
    <submittedName>
        <fullName evidence="1">Uncharacterized protein</fullName>
    </submittedName>
</protein>
<sequence>MDKEAASTDFARVGWLFSKVAWLDPEPVHVFTGFNIYHIARLHGQQEPPISTKRKVEGMRVINKRLNDPAEALPGGNIGAVANFTSHEVGHHGLALMWEALSPFRGIDLCRLWLKVSTYAEPTYELAGHDIRTTMKV</sequence>
<dbReference type="AlphaFoldDB" id="A0A8A3PQT6"/>
<organism evidence="1 2">
    <name type="scientific">Monilinia vaccinii-corymbosi</name>
    <dbReference type="NCBI Taxonomy" id="61207"/>
    <lineage>
        <taxon>Eukaryota</taxon>
        <taxon>Fungi</taxon>
        <taxon>Dikarya</taxon>
        <taxon>Ascomycota</taxon>
        <taxon>Pezizomycotina</taxon>
        <taxon>Leotiomycetes</taxon>
        <taxon>Helotiales</taxon>
        <taxon>Sclerotiniaceae</taxon>
        <taxon>Monilinia</taxon>
    </lineage>
</organism>
<reference evidence="1" key="1">
    <citation type="submission" date="2020-10" db="EMBL/GenBank/DDBJ databases">
        <title>Genome Sequence of Monilinia vaccinii-corymbosi Sheds Light on Mummy Berry Disease Infection of Blueberry and Mating Type.</title>
        <authorList>
            <person name="Yow A.G."/>
            <person name="Zhang Y."/>
            <person name="Bansal K."/>
            <person name="Eacker S.M."/>
            <person name="Sullivan S."/>
            <person name="Liachko I."/>
            <person name="Cubeta M.A."/>
            <person name="Rollins J.A."/>
            <person name="Ashrafi H."/>
        </authorList>
    </citation>
    <scope>NUCLEOTIDE SEQUENCE</scope>
    <source>
        <strain evidence="1">RL-1</strain>
    </source>
</reference>